<gene>
    <name evidence="2" type="ORF">SU60_15625</name>
</gene>
<accession>A0A0C3I4Z0</accession>
<comment type="caution">
    <text evidence="2">The sequence shown here is derived from an EMBL/GenBank/DDBJ whole genome shotgun (WGS) entry which is preliminary data.</text>
</comment>
<organism evidence="2 3">
    <name type="scientific">Vibrio mytili</name>
    <dbReference type="NCBI Taxonomy" id="50718"/>
    <lineage>
        <taxon>Bacteria</taxon>
        <taxon>Pseudomonadati</taxon>
        <taxon>Pseudomonadota</taxon>
        <taxon>Gammaproteobacteria</taxon>
        <taxon>Vibrionales</taxon>
        <taxon>Vibrionaceae</taxon>
        <taxon>Vibrio</taxon>
    </lineage>
</organism>
<proteinExistence type="predicted"/>
<dbReference type="EMBL" id="JXOK01000061">
    <property type="protein sequence ID" value="KIN10085.1"/>
    <property type="molecule type" value="Genomic_DNA"/>
</dbReference>
<reference evidence="2 3" key="1">
    <citation type="submission" date="2015-01" db="EMBL/GenBank/DDBJ databases">
        <title>Draft genome of Vibrio mytili type strain CAIM 528.</title>
        <authorList>
            <person name="Gonzalez-Castillo A."/>
            <person name="Gomez-Gil B."/>
            <person name="Enciso-Ibarra J."/>
        </authorList>
    </citation>
    <scope>NUCLEOTIDE SEQUENCE [LARGE SCALE GENOMIC DNA]</scope>
    <source>
        <strain evidence="2 3">CAIM 528</strain>
    </source>
</reference>
<evidence type="ECO:0000256" key="1">
    <source>
        <dbReference type="SAM" id="Phobius"/>
    </source>
</evidence>
<dbReference type="STRING" id="50718.SU60_15625"/>
<feature type="transmembrane region" description="Helical" evidence="1">
    <location>
        <begin position="156"/>
        <end position="177"/>
    </location>
</feature>
<dbReference type="Proteomes" id="UP000031977">
    <property type="component" value="Unassembled WGS sequence"/>
</dbReference>
<keyword evidence="1" id="KW-0812">Transmembrane</keyword>
<feature type="transmembrane region" description="Helical" evidence="1">
    <location>
        <begin position="66"/>
        <end position="82"/>
    </location>
</feature>
<keyword evidence="3" id="KW-1185">Reference proteome</keyword>
<protein>
    <submittedName>
        <fullName evidence="2">Membrane protein</fullName>
    </submittedName>
</protein>
<sequence length="219" mass="24492">MKIQTLKQAESTQTNVITAETKLTIYKSCLSALMIAAISILVNLSIRLDYTVLGGDLGEASVTESLQLAMLFIASGTFFYLAKKQPQLKQAALLISGFFAVLAIREMDYWMDMIQHGFWIFPALTVTALACINAYKGGKNTVNQMATILSVPYMKLLIGSVMMLLVFSRLYGMGSFWQQVMGEHYVRDVKNISEEGLELLFYCLIALSALRTQREISKR</sequence>
<name>A0A0C3I4Z0_9VIBR</name>
<dbReference type="OrthoDB" id="1425700at2"/>
<dbReference type="AlphaFoldDB" id="A0A0C3I4Z0"/>
<evidence type="ECO:0000313" key="3">
    <source>
        <dbReference type="Proteomes" id="UP000031977"/>
    </source>
</evidence>
<feature type="transmembrane region" description="Helical" evidence="1">
    <location>
        <begin position="117"/>
        <end position="135"/>
    </location>
</feature>
<keyword evidence="1" id="KW-1133">Transmembrane helix</keyword>
<feature type="transmembrane region" description="Helical" evidence="1">
    <location>
        <begin position="29"/>
        <end position="46"/>
    </location>
</feature>
<dbReference type="RefSeq" id="WP_041156335.1">
    <property type="nucleotide sequence ID" value="NZ_CBCRVP010000016.1"/>
</dbReference>
<evidence type="ECO:0000313" key="2">
    <source>
        <dbReference type="EMBL" id="KIN10085.1"/>
    </source>
</evidence>
<keyword evidence="1" id="KW-0472">Membrane</keyword>